<reference evidence="2 3" key="1">
    <citation type="journal article" date="2024" name="IMA Fungus">
        <title>IMA Genome - F19 : A genome assembly and annotation guide to empower mycologists, including annotated draft genome sequences of Ceratocystis pirilliformis, Diaporthe australafricana, Fusarium ophioides, Paecilomyces lecythidis, and Sporothrix stenoceras.</title>
        <authorList>
            <person name="Aylward J."/>
            <person name="Wilson A.M."/>
            <person name="Visagie C.M."/>
            <person name="Spraker J."/>
            <person name="Barnes I."/>
            <person name="Buitendag C."/>
            <person name="Ceriani C."/>
            <person name="Del Mar Angel L."/>
            <person name="du Plessis D."/>
            <person name="Fuchs T."/>
            <person name="Gasser K."/>
            <person name="Kramer D."/>
            <person name="Li W."/>
            <person name="Munsamy K."/>
            <person name="Piso A."/>
            <person name="Price J.L."/>
            <person name="Sonnekus B."/>
            <person name="Thomas C."/>
            <person name="van der Nest A."/>
            <person name="van Dijk A."/>
            <person name="van Heerden A."/>
            <person name="van Vuuren N."/>
            <person name="Yilmaz N."/>
            <person name="Duong T.A."/>
            <person name="van der Merwe N.A."/>
            <person name="Wingfield M.J."/>
            <person name="Wingfield B.D."/>
        </authorList>
    </citation>
    <scope>NUCLEOTIDE SEQUENCE [LARGE SCALE GENOMIC DNA]</scope>
    <source>
        <strain evidence="2 3">CMW 18300</strain>
    </source>
</reference>
<sequence length="142" mass="15530">MTTDTNSGQCEKSAFHIVGDDQIQVADCFAIANGWSGANFSIKMSDWHDSTDLSDQYYKLLTHGSCEIAVKRIDGRNDTAWVGKFDFQNIIDHSVEVSKTGNGDQVETMKGEMNCTSDGSTKALIAWALRKTDNGDGGRTLL</sequence>
<accession>A0ABR3WGX0</accession>
<dbReference type="Pfam" id="PF14856">
    <property type="entry name" value="Hce2"/>
    <property type="match status" value="1"/>
</dbReference>
<protein>
    <recommendedName>
        <fullName evidence="1">Ecp2 effector protein-like domain-containing protein</fullName>
    </recommendedName>
</protein>
<evidence type="ECO:0000313" key="2">
    <source>
        <dbReference type="EMBL" id="KAL1861626.1"/>
    </source>
</evidence>
<proteinExistence type="predicted"/>
<evidence type="ECO:0000313" key="3">
    <source>
        <dbReference type="Proteomes" id="UP001583177"/>
    </source>
</evidence>
<organism evidence="2 3">
    <name type="scientific">Diaporthe australafricana</name>
    <dbReference type="NCBI Taxonomy" id="127596"/>
    <lineage>
        <taxon>Eukaryota</taxon>
        <taxon>Fungi</taxon>
        <taxon>Dikarya</taxon>
        <taxon>Ascomycota</taxon>
        <taxon>Pezizomycotina</taxon>
        <taxon>Sordariomycetes</taxon>
        <taxon>Sordariomycetidae</taxon>
        <taxon>Diaporthales</taxon>
        <taxon>Diaporthaceae</taxon>
        <taxon>Diaporthe</taxon>
    </lineage>
</organism>
<feature type="domain" description="Ecp2 effector protein-like" evidence="1">
    <location>
        <begin position="10"/>
        <end position="115"/>
    </location>
</feature>
<comment type="caution">
    <text evidence="2">The sequence shown here is derived from an EMBL/GenBank/DDBJ whole genome shotgun (WGS) entry which is preliminary data.</text>
</comment>
<keyword evidence="3" id="KW-1185">Reference proteome</keyword>
<name>A0ABR3WGX0_9PEZI</name>
<dbReference type="Proteomes" id="UP001583177">
    <property type="component" value="Unassembled WGS sequence"/>
</dbReference>
<evidence type="ECO:0000259" key="1">
    <source>
        <dbReference type="Pfam" id="PF14856"/>
    </source>
</evidence>
<dbReference type="EMBL" id="JAWRVE010000084">
    <property type="protein sequence ID" value="KAL1861626.1"/>
    <property type="molecule type" value="Genomic_DNA"/>
</dbReference>
<dbReference type="InterPro" id="IPR029226">
    <property type="entry name" value="Ecp2-like"/>
</dbReference>
<gene>
    <name evidence="2" type="ORF">Daus18300_008742</name>
</gene>